<proteinExistence type="predicted"/>
<evidence type="ECO:0000313" key="2">
    <source>
        <dbReference type="EMBL" id="CAD7647263.1"/>
    </source>
</evidence>
<keyword evidence="3" id="KW-1185">Reference proteome</keyword>
<accession>A0A7R9LSU3</accession>
<feature type="non-terminal residue" evidence="2">
    <location>
        <position position="1"/>
    </location>
</feature>
<feature type="domain" description="PID" evidence="1">
    <location>
        <begin position="2"/>
        <end position="47"/>
    </location>
</feature>
<gene>
    <name evidence="2" type="ORF">OSB1V03_LOCUS21360</name>
</gene>
<dbReference type="SUPFAM" id="SSF50729">
    <property type="entry name" value="PH domain-like"/>
    <property type="match status" value="1"/>
</dbReference>
<dbReference type="Proteomes" id="UP000759131">
    <property type="component" value="Unassembled WGS sequence"/>
</dbReference>
<dbReference type="Gene3D" id="2.30.29.30">
    <property type="entry name" value="Pleckstrin-homology domain (PH domain)/Phosphotyrosine-binding domain (PTB)"/>
    <property type="match status" value="1"/>
</dbReference>
<protein>
    <recommendedName>
        <fullName evidence="1">PID domain-containing protein</fullName>
    </recommendedName>
</protein>
<sequence>MVCEHSIRNIQRICQDSEDLNHFAYITKKLETNNYYCHVFSSNNTCEDCK</sequence>
<dbReference type="EMBL" id="OC893888">
    <property type="protein sequence ID" value="CAD7647263.1"/>
    <property type="molecule type" value="Genomic_DNA"/>
</dbReference>
<name>A0A7R9LSU3_9ACAR</name>
<dbReference type="InterPro" id="IPR006020">
    <property type="entry name" value="PTB/PI_dom"/>
</dbReference>
<dbReference type="Pfam" id="PF00640">
    <property type="entry name" value="PID"/>
    <property type="match status" value="1"/>
</dbReference>
<dbReference type="OrthoDB" id="10039052at2759"/>
<reference evidence="2" key="1">
    <citation type="submission" date="2020-11" db="EMBL/GenBank/DDBJ databases">
        <authorList>
            <person name="Tran Van P."/>
        </authorList>
    </citation>
    <scope>NUCLEOTIDE SEQUENCE</scope>
</reference>
<dbReference type="AlphaFoldDB" id="A0A7R9LSU3"/>
<organism evidence="2">
    <name type="scientific">Medioppia subpectinata</name>
    <dbReference type="NCBI Taxonomy" id="1979941"/>
    <lineage>
        <taxon>Eukaryota</taxon>
        <taxon>Metazoa</taxon>
        <taxon>Ecdysozoa</taxon>
        <taxon>Arthropoda</taxon>
        <taxon>Chelicerata</taxon>
        <taxon>Arachnida</taxon>
        <taxon>Acari</taxon>
        <taxon>Acariformes</taxon>
        <taxon>Sarcoptiformes</taxon>
        <taxon>Oribatida</taxon>
        <taxon>Brachypylina</taxon>
        <taxon>Oppioidea</taxon>
        <taxon>Oppiidae</taxon>
        <taxon>Medioppia</taxon>
    </lineage>
</organism>
<dbReference type="InterPro" id="IPR011993">
    <property type="entry name" value="PH-like_dom_sf"/>
</dbReference>
<evidence type="ECO:0000313" key="3">
    <source>
        <dbReference type="Proteomes" id="UP000759131"/>
    </source>
</evidence>
<dbReference type="EMBL" id="CAJPIZ010039313">
    <property type="protein sequence ID" value="CAG2121414.1"/>
    <property type="molecule type" value="Genomic_DNA"/>
</dbReference>
<evidence type="ECO:0000259" key="1">
    <source>
        <dbReference type="Pfam" id="PF00640"/>
    </source>
</evidence>